<dbReference type="EMBL" id="JACIJK010000005">
    <property type="protein sequence ID" value="MBB5714995.1"/>
    <property type="molecule type" value="Genomic_DNA"/>
</dbReference>
<comment type="caution">
    <text evidence="2">The sequence shown here is derived from an EMBL/GenBank/DDBJ whole genome shotgun (WGS) entry which is preliminary data.</text>
</comment>
<sequence length="143" mass="15087">MRRAALLLPVITGALLAGCAALPADTARAQQAQQATADSLQRRLAGLTPGPPQACLPLNILPSSGVQTKGYGSTILYVVGRDLIYRNDTTGGCERIAQSDILVTRQLQGRACRGDIATTVDPASRMQTGSCAFGDFVPYRRAK</sequence>
<organism evidence="2 3">
    <name type="scientific">Sphingomonas aerophila</name>
    <dbReference type="NCBI Taxonomy" id="1344948"/>
    <lineage>
        <taxon>Bacteria</taxon>
        <taxon>Pseudomonadati</taxon>
        <taxon>Pseudomonadota</taxon>
        <taxon>Alphaproteobacteria</taxon>
        <taxon>Sphingomonadales</taxon>
        <taxon>Sphingomonadaceae</taxon>
        <taxon>Sphingomonas</taxon>
    </lineage>
</organism>
<accession>A0A7W9EUB4</accession>
<evidence type="ECO:0008006" key="4">
    <source>
        <dbReference type="Google" id="ProtNLM"/>
    </source>
</evidence>
<feature type="chain" id="PRO_5031456695" description="Lipoprotein" evidence="1">
    <location>
        <begin position="30"/>
        <end position="143"/>
    </location>
</feature>
<reference evidence="2 3" key="1">
    <citation type="submission" date="2020-08" db="EMBL/GenBank/DDBJ databases">
        <title>Genomic Encyclopedia of Type Strains, Phase IV (KMG-IV): sequencing the most valuable type-strain genomes for metagenomic binning, comparative biology and taxonomic classification.</title>
        <authorList>
            <person name="Goeker M."/>
        </authorList>
    </citation>
    <scope>NUCLEOTIDE SEQUENCE [LARGE SCALE GENOMIC DNA]</scope>
    <source>
        <strain evidence="2 3">DSM 100044</strain>
    </source>
</reference>
<dbReference type="AlphaFoldDB" id="A0A7W9EUB4"/>
<evidence type="ECO:0000313" key="2">
    <source>
        <dbReference type="EMBL" id="MBB5714995.1"/>
    </source>
</evidence>
<evidence type="ECO:0000313" key="3">
    <source>
        <dbReference type="Proteomes" id="UP000546200"/>
    </source>
</evidence>
<feature type="signal peptide" evidence="1">
    <location>
        <begin position="1"/>
        <end position="29"/>
    </location>
</feature>
<proteinExistence type="predicted"/>
<keyword evidence="1" id="KW-0732">Signal</keyword>
<dbReference type="PROSITE" id="PS51257">
    <property type="entry name" value="PROKAR_LIPOPROTEIN"/>
    <property type="match status" value="1"/>
</dbReference>
<dbReference type="RefSeq" id="WP_184056896.1">
    <property type="nucleotide sequence ID" value="NZ_JACIJK010000005.1"/>
</dbReference>
<evidence type="ECO:0000256" key="1">
    <source>
        <dbReference type="SAM" id="SignalP"/>
    </source>
</evidence>
<dbReference type="Proteomes" id="UP000546200">
    <property type="component" value="Unassembled WGS sequence"/>
</dbReference>
<name>A0A7W9EUB4_9SPHN</name>
<protein>
    <recommendedName>
        <fullName evidence="4">Lipoprotein</fullName>
    </recommendedName>
</protein>
<gene>
    <name evidence="2" type="ORF">FHS94_001836</name>
</gene>
<keyword evidence="3" id="KW-1185">Reference proteome</keyword>